<dbReference type="GO" id="GO:0016887">
    <property type="term" value="F:ATP hydrolysis activity"/>
    <property type="evidence" value="ECO:0007669"/>
    <property type="project" value="InterPro"/>
</dbReference>
<name>A0A1G7JRV3_9BACT</name>
<dbReference type="PROSITE" id="PS50893">
    <property type="entry name" value="ABC_TRANSPORTER_2"/>
    <property type="match status" value="1"/>
</dbReference>
<accession>A0A1G7JRV3</accession>
<keyword evidence="1" id="KW-0813">Transport</keyword>
<dbReference type="RefSeq" id="WP_083344933.1">
    <property type="nucleotide sequence ID" value="NZ_LT629690.1"/>
</dbReference>
<dbReference type="GO" id="GO:0005524">
    <property type="term" value="F:ATP binding"/>
    <property type="evidence" value="ECO:0007669"/>
    <property type="project" value="UniProtKB-KW"/>
</dbReference>
<dbReference type="PANTHER" id="PTHR42781">
    <property type="entry name" value="SPERMIDINE/PUTRESCINE IMPORT ATP-BINDING PROTEIN POTA"/>
    <property type="match status" value="1"/>
</dbReference>
<evidence type="ECO:0000256" key="1">
    <source>
        <dbReference type="ARBA" id="ARBA00022448"/>
    </source>
</evidence>
<dbReference type="InterPro" id="IPR027417">
    <property type="entry name" value="P-loop_NTPase"/>
</dbReference>
<organism evidence="5 6">
    <name type="scientific">Terriglobus roseus</name>
    <dbReference type="NCBI Taxonomy" id="392734"/>
    <lineage>
        <taxon>Bacteria</taxon>
        <taxon>Pseudomonadati</taxon>
        <taxon>Acidobacteriota</taxon>
        <taxon>Terriglobia</taxon>
        <taxon>Terriglobales</taxon>
        <taxon>Acidobacteriaceae</taxon>
        <taxon>Terriglobus</taxon>
    </lineage>
</organism>
<dbReference type="Gene3D" id="3.40.50.300">
    <property type="entry name" value="P-loop containing nucleotide triphosphate hydrolases"/>
    <property type="match status" value="1"/>
</dbReference>
<dbReference type="Pfam" id="PF00005">
    <property type="entry name" value="ABC_tran"/>
    <property type="match status" value="1"/>
</dbReference>
<evidence type="ECO:0000256" key="2">
    <source>
        <dbReference type="ARBA" id="ARBA00022741"/>
    </source>
</evidence>
<dbReference type="EMBL" id="LT629690">
    <property type="protein sequence ID" value="SDF27179.1"/>
    <property type="molecule type" value="Genomic_DNA"/>
</dbReference>
<dbReference type="Proteomes" id="UP000182427">
    <property type="component" value="Chromosome I"/>
</dbReference>
<dbReference type="InterPro" id="IPR017871">
    <property type="entry name" value="ABC_transporter-like_CS"/>
</dbReference>
<protein>
    <submittedName>
        <fullName evidence="5">Osmoprotectant transport system ATP-binding protein</fullName>
    </submittedName>
</protein>
<dbReference type="OrthoDB" id="9802264at2"/>
<dbReference type="PROSITE" id="PS00211">
    <property type="entry name" value="ABC_TRANSPORTER_1"/>
    <property type="match status" value="1"/>
</dbReference>
<dbReference type="SMART" id="SM00382">
    <property type="entry name" value="AAA"/>
    <property type="match status" value="1"/>
</dbReference>
<sequence>MNGAAIEIRDVVVKAAPSRSYSGEGVVILNGISLKLSAGTTTALLGRSGSGKTTLLRTINGLVSPTSGIVLVDGEVVGKGDLLALRHRIGYVIQETGLYPHLTIERNVAMPLELAGKPLAERQSRARELLAMTGLDPSKFADRMPWQLSGGQRQRAGVARALAADPAILLLDEPFGALDPLTRAEMQTMLRDLLKKLQKTAVIVTHDLQEAVFLADRVLLVDKGSIVADLPSRDVLHSQIPEVKEYVAAVQRFVEAEA</sequence>
<reference evidence="6" key="1">
    <citation type="submission" date="2016-10" db="EMBL/GenBank/DDBJ databases">
        <authorList>
            <person name="Varghese N."/>
            <person name="Submissions S."/>
        </authorList>
    </citation>
    <scope>NUCLEOTIDE SEQUENCE [LARGE SCALE GENOMIC DNA]</scope>
    <source>
        <strain evidence="6">GAS232</strain>
    </source>
</reference>
<proteinExistence type="predicted"/>
<dbReference type="InterPro" id="IPR003593">
    <property type="entry name" value="AAA+_ATPase"/>
</dbReference>
<dbReference type="SUPFAM" id="SSF52540">
    <property type="entry name" value="P-loop containing nucleoside triphosphate hydrolases"/>
    <property type="match status" value="1"/>
</dbReference>
<evidence type="ECO:0000313" key="5">
    <source>
        <dbReference type="EMBL" id="SDF27179.1"/>
    </source>
</evidence>
<evidence type="ECO:0000259" key="4">
    <source>
        <dbReference type="PROSITE" id="PS50893"/>
    </source>
</evidence>
<gene>
    <name evidence="5" type="ORF">SAMN05444167_1913</name>
</gene>
<evidence type="ECO:0000256" key="3">
    <source>
        <dbReference type="ARBA" id="ARBA00022840"/>
    </source>
</evidence>
<keyword evidence="3 5" id="KW-0067">ATP-binding</keyword>
<dbReference type="AlphaFoldDB" id="A0A1G7JRV3"/>
<dbReference type="InterPro" id="IPR050093">
    <property type="entry name" value="ABC_SmlMolc_Importer"/>
</dbReference>
<dbReference type="PANTHER" id="PTHR42781:SF4">
    <property type="entry name" value="SPERMIDINE_PUTRESCINE IMPORT ATP-BINDING PROTEIN POTA"/>
    <property type="match status" value="1"/>
</dbReference>
<keyword evidence="2" id="KW-0547">Nucleotide-binding</keyword>
<evidence type="ECO:0000313" key="6">
    <source>
        <dbReference type="Proteomes" id="UP000182427"/>
    </source>
</evidence>
<keyword evidence="6" id="KW-1185">Reference proteome</keyword>
<feature type="domain" description="ABC transporter" evidence="4">
    <location>
        <begin position="6"/>
        <end position="248"/>
    </location>
</feature>
<dbReference type="InterPro" id="IPR003439">
    <property type="entry name" value="ABC_transporter-like_ATP-bd"/>
</dbReference>